<sequence length="125" mass="14095">MNYFLVMLSGWRFSARDFKHRLLTRWSNATLEEDTGPGSLDRFEFTLPMVHSRLEGALRRDGSGIALDGDLRDVAEFALWVRSFVPSAERLHFCDKGASAQLDLTADTSPADLFRLFDYSPPPPG</sequence>
<evidence type="ECO:0000313" key="1">
    <source>
        <dbReference type="EMBL" id="KFA92979.1"/>
    </source>
</evidence>
<dbReference type="Proteomes" id="UP000028547">
    <property type="component" value="Unassembled WGS sequence"/>
</dbReference>
<dbReference type="EMBL" id="JPMI01000075">
    <property type="protein sequence ID" value="KFA92979.1"/>
    <property type="molecule type" value="Genomic_DNA"/>
</dbReference>
<reference evidence="1 2" key="1">
    <citation type="submission" date="2014-07" db="EMBL/GenBank/DDBJ databases">
        <title>Draft Genome Sequence of Gephyronic Acid Producer, Cystobacter violaceus Strain Cb vi76.</title>
        <authorList>
            <person name="Stevens D.C."/>
            <person name="Young J."/>
            <person name="Carmichael R."/>
            <person name="Tan J."/>
            <person name="Taylor R.E."/>
        </authorList>
    </citation>
    <scope>NUCLEOTIDE SEQUENCE [LARGE SCALE GENOMIC DNA]</scope>
    <source>
        <strain evidence="1 2">Cb vi76</strain>
    </source>
</reference>
<dbReference type="RefSeq" id="WP_043393629.1">
    <property type="nucleotide sequence ID" value="NZ_JPMI01000075.1"/>
</dbReference>
<evidence type="ECO:0000313" key="2">
    <source>
        <dbReference type="Proteomes" id="UP000028547"/>
    </source>
</evidence>
<name>A0A084SWZ4_9BACT</name>
<proteinExistence type="predicted"/>
<dbReference type="AlphaFoldDB" id="A0A084SWZ4"/>
<comment type="caution">
    <text evidence="1">The sequence shown here is derived from an EMBL/GenBank/DDBJ whole genome shotgun (WGS) entry which is preliminary data.</text>
</comment>
<protein>
    <submittedName>
        <fullName evidence="1">Uncharacterized protein</fullName>
    </submittedName>
</protein>
<accession>A0A084SWZ4</accession>
<organism evidence="1 2">
    <name type="scientific">Archangium violaceum Cb vi76</name>
    <dbReference type="NCBI Taxonomy" id="1406225"/>
    <lineage>
        <taxon>Bacteria</taxon>
        <taxon>Pseudomonadati</taxon>
        <taxon>Myxococcota</taxon>
        <taxon>Myxococcia</taxon>
        <taxon>Myxococcales</taxon>
        <taxon>Cystobacterineae</taxon>
        <taxon>Archangiaceae</taxon>
        <taxon>Archangium</taxon>
    </lineage>
</organism>
<gene>
    <name evidence="1" type="ORF">Q664_11870</name>
</gene>